<comment type="caution">
    <text evidence="7">The sequence shown here is derived from an EMBL/GenBank/DDBJ whole genome shotgun (WGS) entry which is preliminary data.</text>
</comment>
<evidence type="ECO:0000256" key="1">
    <source>
        <dbReference type="ARBA" id="ARBA00004141"/>
    </source>
</evidence>
<evidence type="ECO:0000313" key="7">
    <source>
        <dbReference type="EMBL" id="MEI4769293.1"/>
    </source>
</evidence>
<feature type="transmembrane region" description="Helical" evidence="6">
    <location>
        <begin position="193"/>
        <end position="210"/>
    </location>
</feature>
<evidence type="ECO:0000256" key="5">
    <source>
        <dbReference type="ARBA" id="ARBA00023136"/>
    </source>
</evidence>
<protein>
    <submittedName>
        <fullName evidence="7">AI-2E family transporter</fullName>
    </submittedName>
</protein>
<evidence type="ECO:0000256" key="2">
    <source>
        <dbReference type="ARBA" id="ARBA00009773"/>
    </source>
</evidence>
<keyword evidence="3 6" id="KW-0812">Transmembrane</keyword>
<sequence>MIGLQINKEDFFGKWAPIGIIILISFVAYPLTIAIIFGYFLFPITNFFFKKFKLPIMLSVFLTEALILSGCILLILYLVQTLIDLIPLIHEYIVKLPVVEIQKHPIFLMFEGKFQTLLNKFMNELLIYFTHLPSYFFELFLFSIALFFSLHESVKDRHWFLVYFPKKARGICEKALMKISGVMNNFISVGIKLYLLTFSLLSIGFVILGFQQPFKYAFLVSLVDSLPFLGIGLILIPLSIYFFLLEQHTIGLIILLLYLFVQLTRHIVESMLWSSSMQIKAVHVFFLSAAAILIFGFIGILFSPFIYLLANRWSGLTRTS</sequence>
<dbReference type="Pfam" id="PF01594">
    <property type="entry name" value="AI-2E_transport"/>
    <property type="match status" value="1"/>
</dbReference>
<name>A0ABU8F2S8_9BACI</name>
<accession>A0ABU8F2S8</accession>
<evidence type="ECO:0000256" key="4">
    <source>
        <dbReference type="ARBA" id="ARBA00022989"/>
    </source>
</evidence>
<feature type="transmembrane region" description="Helical" evidence="6">
    <location>
        <begin position="125"/>
        <end position="148"/>
    </location>
</feature>
<feature type="transmembrane region" description="Helical" evidence="6">
    <location>
        <begin position="281"/>
        <end position="310"/>
    </location>
</feature>
<comment type="subcellular location">
    <subcellularLocation>
        <location evidence="1">Membrane</location>
        <topology evidence="1">Multi-pass membrane protein</topology>
    </subcellularLocation>
</comment>
<dbReference type="EMBL" id="JBAWSY010000003">
    <property type="protein sequence ID" value="MEI4769293.1"/>
    <property type="molecule type" value="Genomic_DNA"/>
</dbReference>
<evidence type="ECO:0000256" key="3">
    <source>
        <dbReference type="ARBA" id="ARBA00022692"/>
    </source>
</evidence>
<keyword evidence="4 6" id="KW-1133">Transmembrane helix</keyword>
<feature type="transmembrane region" description="Helical" evidence="6">
    <location>
        <begin position="20"/>
        <end position="42"/>
    </location>
</feature>
<feature type="transmembrane region" description="Helical" evidence="6">
    <location>
        <begin position="243"/>
        <end position="261"/>
    </location>
</feature>
<feature type="transmembrane region" description="Helical" evidence="6">
    <location>
        <begin position="216"/>
        <end position="236"/>
    </location>
</feature>
<gene>
    <name evidence="7" type="ORF">WAX74_06495</name>
</gene>
<dbReference type="RefSeq" id="WP_336496854.1">
    <property type="nucleotide sequence ID" value="NZ_JBAWSY010000003.1"/>
</dbReference>
<evidence type="ECO:0000256" key="6">
    <source>
        <dbReference type="SAM" id="Phobius"/>
    </source>
</evidence>
<feature type="transmembrane region" description="Helical" evidence="6">
    <location>
        <begin position="54"/>
        <end position="79"/>
    </location>
</feature>
<evidence type="ECO:0000313" key="8">
    <source>
        <dbReference type="Proteomes" id="UP001364890"/>
    </source>
</evidence>
<dbReference type="Proteomes" id="UP001364890">
    <property type="component" value="Unassembled WGS sequence"/>
</dbReference>
<comment type="similarity">
    <text evidence="2">Belongs to the autoinducer-2 exporter (AI-2E) (TC 2.A.86) family.</text>
</comment>
<keyword evidence="5 6" id="KW-0472">Membrane</keyword>
<keyword evidence="8" id="KW-1185">Reference proteome</keyword>
<reference evidence="7 8" key="1">
    <citation type="submission" date="2024-01" db="EMBL/GenBank/DDBJ databases">
        <title>Seven novel Bacillus-like species.</title>
        <authorList>
            <person name="Liu G."/>
        </authorList>
    </citation>
    <scope>NUCLEOTIDE SEQUENCE [LARGE SCALE GENOMIC DNA]</scope>
    <source>
        <strain evidence="7 8">FJAT-51614</strain>
    </source>
</reference>
<organism evidence="7 8">
    <name type="scientific">Psychrobacillus mangrovi</name>
    <dbReference type="NCBI Taxonomy" id="3117745"/>
    <lineage>
        <taxon>Bacteria</taxon>
        <taxon>Bacillati</taxon>
        <taxon>Bacillota</taxon>
        <taxon>Bacilli</taxon>
        <taxon>Bacillales</taxon>
        <taxon>Bacillaceae</taxon>
        <taxon>Psychrobacillus</taxon>
    </lineage>
</organism>
<proteinExistence type="inferred from homology"/>
<dbReference type="InterPro" id="IPR002549">
    <property type="entry name" value="AI-2E-like"/>
</dbReference>